<proteinExistence type="predicted"/>
<dbReference type="AlphaFoldDB" id="A0A9P4TUG7"/>
<evidence type="ECO:0008006" key="3">
    <source>
        <dbReference type="Google" id="ProtNLM"/>
    </source>
</evidence>
<protein>
    <recommendedName>
        <fullName evidence="3">F-box domain-containing protein</fullName>
    </recommendedName>
</protein>
<keyword evidence="2" id="KW-1185">Reference proteome</keyword>
<gene>
    <name evidence="1" type="ORF">EJ08DRAFT_408273</name>
</gene>
<organism evidence="1 2">
    <name type="scientific">Tothia fuscella</name>
    <dbReference type="NCBI Taxonomy" id="1048955"/>
    <lineage>
        <taxon>Eukaryota</taxon>
        <taxon>Fungi</taxon>
        <taxon>Dikarya</taxon>
        <taxon>Ascomycota</taxon>
        <taxon>Pezizomycotina</taxon>
        <taxon>Dothideomycetes</taxon>
        <taxon>Pleosporomycetidae</taxon>
        <taxon>Venturiales</taxon>
        <taxon>Cylindrosympodiaceae</taxon>
        <taxon>Tothia</taxon>
    </lineage>
</organism>
<sequence length="536" mass="60051">MSGYCIWSLSLCLTEPELLAPRLYPPPCPTSRYGMQDLLSCQMDKLISKLPLLKRLKTKTTKDQKRVVLLETVAVDNSVSVPARISPDIPDQMLQDILQRVHDTSTSQALLNCVLVNRKWSRIGLPLLNQSCRIAGLPEELLLEIMLNVRDMPDTASKDNSVSSPSESTISALAQCVKTCRQWAKIAQPLLYEDIILDVNYRPIFPDHDLAVGVRAPSFYEYQAAPLICKRFSNLTTTACWIQSISVELHFMDRTPALPTINIAYNFKHMPNLKTFSIRAAPLSTNNVISRAQIAKVVMALPCTVTALEIDMMGRDTGFESQSSRPNLCEAIGSRVVHLRHLRLRVSNICPRLLSHLPDAVPMLGIPLTPCQEPQMLEMVVVRLFHRDLNSSGQVCCTDYQNTTPQTDTLALFQNMVAGGTFPKLKHCVTSDMGMQSTPIQPLYQRPDTQPQPIVRVKVYNTKTRNWTLKTYTVTYQSERGLVYSQLGTEASSYMGSWTSEEKVPCLKSGQDTVTWMEEGAAWRQLGSGARMPSQE</sequence>
<comment type="caution">
    <text evidence="1">The sequence shown here is derived from an EMBL/GenBank/DDBJ whole genome shotgun (WGS) entry which is preliminary data.</text>
</comment>
<reference evidence="1" key="1">
    <citation type="journal article" date="2020" name="Stud. Mycol.">
        <title>101 Dothideomycetes genomes: a test case for predicting lifestyles and emergence of pathogens.</title>
        <authorList>
            <person name="Haridas S."/>
            <person name="Albert R."/>
            <person name="Binder M."/>
            <person name="Bloem J."/>
            <person name="Labutti K."/>
            <person name="Salamov A."/>
            <person name="Andreopoulos B."/>
            <person name="Baker S."/>
            <person name="Barry K."/>
            <person name="Bills G."/>
            <person name="Bluhm B."/>
            <person name="Cannon C."/>
            <person name="Castanera R."/>
            <person name="Culley D."/>
            <person name="Daum C."/>
            <person name="Ezra D."/>
            <person name="Gonzalez J."/>
            <person name="Henrissat B."/>
            <person name="Kuo A."/>
            <person name="Liang C."/>
            <person name="Lipzen A."/>
            <person name="Lutzoni F."/>
            <person name="Magnuson J."/>
            <person name="Mondo S."/>
            <person name="Nolan M."/>
            <person name="Ohm R."/>
            <person name="Pangilinan J."/>
            <person name="Park H.-J."/>
            <person name="Ramirez L."/>
            <person name="Alfaro M."/>
            <person name="Sun H."/>
            <person name="Tritt A."/>
            <person name="Yoshinaga Y."/>
            <person name="Zwiers L.-H."/>
            <person name="Turgeon B."/>
            <person name="Goodwin S."/>
            <person name="Spatafora J."/>
            <person name="Crous P."/>
            <person name="Grigoriev I."/>
        </authorList>
    </citation>
    <scope>NUCLEOTIDE SEQUENCE</scope>
    <source>
        <strain evidence="1">CBS 130266</strain>
    </source>
</reference>
<dbReference type="OrthoDB" id="4192220at2759"/>
<dbReference type="EMBL" id="MU007072">
    <property type="protein sequence ID" value="KAF2424921.1"/>
    <property type="molecule type" value="Genomic_DNA"/>
</dbReference>
<accession>A0A9P4TUG7</accession>
<dbReference type="Proteomes" id="UP000800235">
    <property type="component" value="Unassembled WGS sequence"/>
</dbReference>
<evidence type="ECO:0000313" key="1">
    <source>
        <dbReference type="EMBL" id="KAF2424921.1"/>
    </source>
</evidence>
<name>A0A9P4TUG7_9PEZI</name>
<evidence type="ECO:0000313" key="2">
    <source>
        <dbReference type="Proteomes" id="UP000800235"/>
    </source>
</evidence>